<comment type="caution">
    <text evidence="3">The sequence shown here is derived from an EMBL/GenBank/DDBJ whole genome shotgun (WGS) entry which is preliminary data.</text>
</comment>
<organism evidence="3 4">
    <name type="scientific">Rhodoplanes elegans</name>
    <dbReference type="NCBI Taxonomy" id="29408"/>
    <lineage>
        <taxon>Bacteria</taxon>
        <taxon>Pseudomonadati</taxon>
        <taxon>Pseudomonadota</taxon>
        <taxon>Alphaproteobacteria</taxon>
        <taxon>Hyphomicrobiales</taxon>
        <taxon>Nitrobacteraceae</taxon>
        <taxon>Rhodoplanes</taxon>
    </lineage>
</organism>
<gene>
    <name evidence="3" type="ORF">CH338_05325</name>
</gene>
<feature type="region of interest" description="Disordered" evidence="1">
    <location>
        <begin position="64"/>
        <end position="84"/>
    </location>
</feature>
<dbReference type="InterPro" id="IPR041657">
    <property type="entry name" value="HTH_17"/>
</dbReference>
<accession>A0A327KP88</accession>
<name>A0A327KP88_9BRAD</name>
<dbReference type="InterPro" id="IPR009061">
    <property type="entry name" value="DNA-bd_dom_put_sf"/>
</dbReference>
<dbReference type="Pfam" id="PF12728">
    <property type="entry name" value="HTH_17"/>
    <property type="match status" value="1"/>
</dbReference>
<proteinExistence type="predicted"/>
<feature type="domain" description="Helix-turn-helix" evidence="2">
    <location>
        <begin position="9"/>
        <end position="57"/>
    </location>
</feature>
<evidence type="ECO:0000259" key="2">
    <source>
        <dbReference type="Pfam" id="PF12728"/>
    </source>
</evidence>
<evidence type="ECO:0000313" key="3">
    <source>
        <dbReference type="EMBL" id="RAI40710.1"/>
    </source>
</evidence>
<evidence type="ECO:0000256" key="1">
    <source>
        <dbReference type="SAM" id="MobiDB-lite"/>
    </source>
</evidence>
<sequence>MSTSDLLPPAEAAAYTRRSVNTLAGWRSTGAGPTFCKLGGRIYYRRTDLDAWIESCRVTSTAEARALPKPSVKPARGASLQGAA</sequence>
<dbReference type="AlphaFoldDB" id="A0A327KP88"/>
<keyword evidence="4" id="KW-1185">Reference proteome</keyword>
<protein>
    <recommendedName>
        <fullName evidence="2">Helix-turn-helix domain-containing protein</fullName>
    </recommendedName>
</protein>
<dbReference type="RefSeq" id="WP_111356083.1">
    <property type="nucleotide sequence ID" value="NZ_NHSK01000156.1"/>
</dbReference>
<dbReference type="EMBL" id="NPEU01000034">
    <property type="protein sequence ID" value="RAI40710.1"/>
    <property type="molecule type" value="Genomic_DNA"/>
</dbReference>
<dbReference type="Proteomes" id="UP000248863">
    <property type="component" value="Unassembled WGS sequence"/>
</dbReference>
<dbReference type="SUPFAM" id="SSF46955">
    <property type="entry name" value="Putative DNA-binding domain"/>
    <property type="match status" value="1"/>
</dbReference>
<reference evidence="3 4" key="1">
    <citation type="submission" date="2017-07" db="EMBL/GenBank/DDBJ databases">
        <title>Draft Genome Sequences of Select Purple Nonsulfur Bacteria.</title>
        <authorList>
            <person name="Lasarre B."/>
            <person name="Mckinlay J.B."/>
        </authorList>
    </citation>
    <scope>NUCLEOTIDE SEQUENCE [LARGE SCALE GENOMIC DNA]</scope>
    <source>
        <strain evidence="3 4">DSM 11907</strain>
    </source>
</reference>
<evidence type="ECO:0000313" key="4">
    <source>
        <dbReference type="Proteomes" id="UP000248863"/>
    </source>
</evidence>
<dbReference type="OrthoDB" id="9806994at2"/>